<evidence type="ECO:0000313" key="3">
    <source>
        <dbReference type="Proteomes" id="UP000266272"/>
    </source>
</evidence>
<dbReference type="Proteomes" id="UP000266272">
    <property type="component" value="Unassembled WGS sequence"/>
</dbReference>
<sequence>MSSKANSDKQQQCWECLRRRLACDGCHPVCDCCRSAGIVCPGYEDRRPLTWVTPGNVTVTRIRRSRTAAGATPTAAAATKKFRLQIRPQLLSPPPERSSTKSDSEAASVVTSVSDGKATEDESNTDVIALGGSSDRDGDSAEVDDEGETTSDSSRTPSSEVMISPQSRATSLAIVSQTRRWSNSTHRRSTNSIPLGLRADEFELMEAVEYCVLLLIMSYPNHSS</sequence>
<evidence type="ECO:0008006" key="4">
    <source>
        <dbReference type="Google" id="ProtNLM"/>
    </source>
</evidence>
<organism evidence="2 3">
    <name type="scientific">Trichoderma arundinaceum</name>
    <dbReference type="NCBI Taxonomy" id="490622"/>
    <lineage>
        <taxon>Eukaryota</taxon>
        <taxon>Fungi</taxon>
        <taxon>Dikarya</taxon>
        <taxon>Ascomycota</taxon>
        <taxon>Pezizomycotina</taxon>
        <taxon>Sordariomycetes</taxon>
        <taxon>Hypocreomycetidae</taxon>
        <taxon>Hypocreales</taxon>
        <taxon>Hypocreaceae</taxon>
        <taxon>Trichoderma</taxon>
    </lineage>
</organism>
<dbReference type="AlphaFoldDB" id="A0A395NQD4"/>
<dbReference type="EMBL" id="PXOA01000231">
    <property type="protein sequence ID" value="RFU78154.1"/>
    <property type="molecule type" value="Genomic_DNA"/>
</dbReference>
<name>A0A395NQD4_TRIAR</name>
<dbReference type="OrthoDB" id="5386330at2759"/>
<protein>
    <recommendedName>
        <fullName evidence="4">Zn(2)-C6 fungal-type domain-containing protein</fullName>
    </recommendedName>
</protein>
<feature type="compositionally biased region" description="Acidic residues" evidence="1">
    <location>
        <begin position="140"/>
        <end position="149"/>
    </location>
</feature>
<reference evidence="2 3" key="1">
    <citation type="journal article" date="2018" name="PLoS Pathog.">
        <title>Evolution of structural diversity of trichothecenes, a family of toxins produced by plant pathogenic and entomopathogenic fungi.</title>
        <authorList>
            <person name="Proctor R.H."/>
            <person name="McCormick S.P."/>
            <person name="Kim H.S."/>
            <person name="Cardoza R.E."/>
            <person name="Stanley A.M."/>
            <person name="Lindo L."/>
            <person name="Kelly A."/>
            <person name="Brown D.W."/>
            <person name="Lee T."/>
            <person name="Vaughan M.M."/>
            <person name="Alexander N.J."/>
            <person name="Busman M."/>
            <person name="Gutierrez S."/>
        </authorList>
    </citation>
    <scope>NUCLEOTIDE SEQUENCE [LARGE SCALE GENOMIC DNA]</scope>
    <source>
        <strain evidence="2 3">IBT 40837</strain>
    </source>
</reference>
<gene>
    <name evidence="2" type="ORF">TARUN_4086</name>
</gene>
<feature type="region of interest" description="Disordered" evidence="1">
    <location>
        <begin position="86"/>
        <end position="168"/>
    </location>
</feature>
<evidence type="ECO:0000256" key="1">
    <source>
        <dbReference type="SAM" id="MobiDB-lite"/>
    </source>
</evidence>
<keyword evidence="3" id="KW-1185">Reference proteome</keyword>
<evidence type="ECO:0000313" key="2">
    <source>
        <dbReference type="EMBL" id="RFU78154.1"/>
    </source>
</evidence>
<dbReference type="SUPFAM" id="SSF57701">
    <property type="entry name" value="Zn2/Cys6 DNA-binding domain"/>
    <property type="match status" value="1"/>
</dbReference>
<feature type="compositionally biased region" description="Polar residues" evidence="1">
    <location>
        <begin position="150"/>
        <end position="168"/>
    </location>
</feature>
<comment type="caution">
    <text evidence="2">The sequence shown here is derived from an EMBL/GenBank/DDBJ whole genome shotgun (WGS) entry which is preliminary data.</text>
</comment>
<dbReference type="GO" id="GO:0008270">
    <property type="term" value="F:zinc ion binding"/>
    <property type="evidence" value="ECO:0007669"/>
    <property type="project" value="InterPro"/>
</dbReference>
<accession>A0A395NQD4</accession>
<dbReference type="GO" id="GO:0000981">
    <property type="term" value="F:DNA-binding transcription factor activity, RNA polymerase II-specific"/>
    <property type="evidence" value="ECO:0007669"/>
    <property type="project" value="InterPro"/>
</dbReference>
<dbReference type="InterPro" id="IPR036864">
    <property type="entry name" value="Zn2-C6_fun-type_DNA-bd_sf"/>
</dbReference>
<proteinExistence type="predicted"/>